<protein>
    <submittedName>
        <fullName evidence="2">Glutamine synthetase</fullName>
    </submittedName>
</protein>
<dbReference type="RefSeq" id="XP_067716502.1">
    <property type="nucleotide sequence ID" value="XM_067860401.1"/>
</dbReference>
<reference evidence="2 3" key="1">
    <citation type="submission" date="2021-06" db="EMBL/GenBank/DDBJ databases">
        <title>Genome sequence of Babesia caballi.</title>
        <authorList>
            <person name="Yamagishi J."/>
            <person name="Kidaka T."/>
            <person name="Ochi A."/>
        </authorList>
    </citation>
    <scope>NUCLEOTIDE SEQUENCE [LARGE SCALE GENOMIC DNA]</scope>
    <source>
        <strain evidence="2">USDA-D6B2</strain>
    </source>
</reference>
<proteinExistence type="predicted"/>
<name>A0AAV4LWR4_BABCB</name>
<dbReference type="GeneID" id="94195914"/>
<sequence length="238" mass="25392">MSCGGRFGPIFDQLGQQLVHVLRQCRRRPLQDSHNGAIDVRPYGAARHEDALNEVERQALRASGTCRVDAANAAHKVQGGQQQRPRLLADAIVAARHPGAGHLNDLEQVEARIVREPPRKLQNARQSVQPHSLGGMPRLADELGQGQATRGDVKAVLVDDDGLRGELHGPLELTDVGEQLGVAAGVLAKLLATNARLLSGEVACLLVLHGVSNRPHETELRRASAPSASVGDGCNGYT</sequence>
<dbReference type="AlphaFoldDB" id="A0AAV4LWR4"/>
<comment type="caution">
    <text evidence="2">The sequence shown here is derived from an EMBL/GenBank/DDBJ whole genome shotgun (WGS) entry which is preliminary data.</text>
</comment>
<accession>A0AAV4LWR4</accession>
<dbReference type="Proteomes" id="UP001497744">
    <property type="component" value="Unassembled WGS sequence"/>
</dbReference>
<keyword evidence="3" id="KW-1185">Reference proteome</keyword>
<organism evidence="2 3">
    <name type="scientific">Babesia caballi</name>
    <dbReference type="NCBI Taxonomy" id="5871"/>
    <lineage>
        <taxon>Eukaryota</taxon>
        <taxon>Sar</taxon>
        <taxon>Alveolata</taxon>
        <taxon>Apicomplexa</taxon>
        <taxon>Aconoidasida</taxon>
        <taxon>Piroplasmida</taxon>
        <taxon>Babesiidae</taxon>
        <taxon>Babesia</taxon>
    </lineage>
</organism>
<evidence type="ECO:0000313" key="3">
    <source>
        <dbReference type="Proteomes" id="UP001497744"/>
    </source>
</evidence>
<evidence type="ECO:0000256" key="1">
    <source>
        <dbReference type="SAM" id="MobiDB-lite"/>
    </source>
</evidence>
<feature type="region of interest" description="Disordered" evidence="1">
    <location>
        <begin position="119"/>
        <end position="139"/>
    </location>
</feature>
<dbReference type="EMBL" id="BPLF01000003">
    <property type="protein sequence ID" value="GIX64433.1"/>
    <property type="molecule type" value="Genomic_DNA"/>
</dbReference>
<feature type="region of interest" description="Disordered" evidence="1">
    <location>
        <begin position="216"/>
        <end position="238"/>
    </location>
</feature>
<evidence type="ECO:0000313" key="2">
    <source>
        <dbReference type="EMBL" id="GIX64433.1"/>
    </source>
</evidence>
<gene>
    <name evidence="2" type="ORF">BcabD6B2_38680</name>
</gene>